<dbReference type="EMBL" id="JBIGHV010000010">
    <property type="protein sequence ID" value="MFG6432959.1"/>
    <property type="molecule type" value="Genomic_DNA"/>
</dbReference>
<dbReference type="InterPro" id="IPR053521">
    <property type="entry name" value="McjB-like"/>
</dbReference>
<comment type="caution">
    <text evidence="2">The sequence shown here is derived from an EMBL/GenBank/DDBJ whole genome shotgun (WGS) entry which is preliminary data.</text>
</comment>
<dbReference type="Proteomes" id="UP001606210">
    <property type="component" value="Unassembled WGS sequence"/>
</dbReference>
<gene>
    <name evidence="2" type="ORF">ACG00Y_23795</name>
</gene>
<name>A0ABW7F8Q9_9BURK</name>
<keyword evidence="3" id="KW-1185">Reference proteome</keyword>
<evidence type="ECO:0000313" key="2">
    <source>
        <dbReference type="EMBL" id="MFG6432959.1"/>
    </source>
</evidence>
<evidence type="ECO:0000313" key="3">
    <source>
        <dbReference type="Proteomes" id="UP001606210"/>
    </source>
</evidence>
<proteinExistence type="predicted"/>
<dbReference type="RefSeq" id="WP_394483242.1">
    <property type="nucleotide sequence ID" value="NZ_JBIGHV010000010.1"/>
</dbReference>
<accession>A0ABW7F8Q9</accession>
<feature type="domain" description="Microcin J25-processing protein McjB C-terminal" evidence="1">
    <location>
        <begin position="146"/>
        <end position="241"/>
    </location>
</feature>
<sequence length="243" mass="27375">MSQTETQQQNLRLADHVRACHVDGQVILLDLRRDRYIGVGGALLPALSARIADWPLGTSATESGTSGREVDTWIDHMWQQGMLASASTATPARTTILEPQRSLAAIDEPARHGIQWRRAASIAYATFAVGHWLRRLHLAEIVVRVERLRSAEPSKPEDFSREELQGAARWYLRTRPLVMSSHDECLRDSLIMLRFLSAEGLYPRWVIGVRTRPFIAHSWVQAGSLVLNDLHETIRGYTPILVV</sequence>
<reference evidence="2 3" key="1">
    <citation type="submission" date="2024-08" db="EMBL/GenBank/DDBJ databases">
        <authorList>
            <person name="Lu H."/>
        </authorList>
    </citation>
    <scope>NUCLEOTIDE SEQUENCE [LARGE SCALE GENOMIC DNA]</scope>
    <source>
        <strain evidence="2 3">LYH14W</strain>
    </source>
</reference>
<protein>
    <submittedName>
        <fullName evidence="2">Lasso peptide biosynthesis B2 protein</fullName>
    </submittedName>
</protein>
<dbReference type="NCBIfam" id="NF033537">
    <property type="entry name" value="lasso_biosyn_B2"/>
    <property type="match status" value="1"/>
</dbReference>
<dbReference type="InterPro" id="IPR032708">
    <property type="entry name" value="McjB_C"/>
</dbReference>
<organism evidence="2 3">
    <name type="scientific">Pelomonas parva</name>
    <dbReference type="NCBI Taxonomy" id="3299032"/>
    <lineage>
        <taxon>Bacteria</taxon>
        <taxon>Pseudomonadati</taxon>
        <taxon>Pseudomonadota</taxon>
        <taxon>Betaproteobacteria</taxon>
        <taxon>Burkholderiales</taxon>
        <taxon>Sphaerotilaceae</taxon>
        <taxon>Roseateles</taxon>
    </lineage>
</organism>
<dbReference type="Pfam" id="PF13471">
    <property type="entry name" value="Transglut_core3"/>
    <property type="match status" value="1"/>
</dbReference>
<evidence type="ECO:0000259" key="1">
    <source>
        <dbReference type="Pfam" id="PF13471"/>
    </source>
</evidence>